<dbReference type="Gene3D" id="2.30.30.140">
    <property type="match status" value="1"/>
</dbReference>
<dbReference type="InterPro" id="IPR001109">
    <property type="entry name" value="Hydrogenase_HupF/HypC"/>
</dbReference>
<dbReference type="Pfam" id="PF01455">
    <property type="entry name" value="HupF_HypC"/>
    <property type="match status" value="1"/>
</dbReference>
<protein>
    <submittedName>
        <fullName evidence="2">HypC/HybG/HupF family hydrogenase formation chaperone</fullName>
    </submittedName>
</protein>
<comment type="similarity">
    <text evidence="1">Belongs to the HupF/HypC family.</text>
</comment>
<name>A0A7C2B2M5_THERO</name>
<comment type="caution">
    <text evidence="2">The sequence shown here is derived from an EMBL/GenBank/DDBJ whole genome shotgun (WGS) entry which is preliminary data.</text>
</comment>
<reference evidence="2" key="1">
    <citation type="journal article" date="2020" name="mSystems">
        <title>Genome- and Community-Level Interaction Insights into Carbon Utilization and Element Cycling Functions of Hydrothermarchaeota in Hydrothermal Sediment.</title>
        <authorList>
            <person name="Zhou Z."/>
            <person name="Liu Y."/>
            <person name="Xu W."/>
            <person name="Pan J."/>
            <person name="Luo Z.H."/>
            <person name="Li M."/>
        </authorList>
    </citation>
    <scope>NUCLEOTIDE SEQUENCE [LARGE SCALE GENOMIC DNA]</scope>
    <source>
        <strain evidence="2">SpSt-222</strain>
    </source>
</reference>
<gene>
    <name evidence="2" type="ORF">ENP47_10650</name>
</gene>
<sequence>MCPSDVHPELAQYGSCTLDQDGCVTCGDLAVPVIVLAIEGQEAVCEDRCGQRARVALDFLEDVRVGDILLVHLGVALARIQGGNSCATSMSSVIRD</sequence>
<accession>A0A7C2B2M5</accession>
<dbReference type="EMBL" id="DSJL01000011">
    <property type="protein sequence ID" value="HEF66037.1"/>
    <property type="molecule type" value="Genomic_DNA"/>
</dbReference>
<dbReference type="SUPFAM" id="SSF159127">
    <property type="entry name" value="HupF/HypC-like"/>
    <property type="match status" value="1"/>
</dbReference>
<dbReference type="AlphaFoldDB" id="A0A7C2B2M5"/>
<proteinExistence type="inferred from homology"/>
<evidence type="ECO:0000256" key="1">
    <source>
        <dbReference type="ARBA" id="ARBA00006018"/>
    </source>
</evidence>
<organism evidence="2">
    <name type="scientific">Thermomicrobium roseum</name>
    <dbReference type="NCBI Taxonomy" id="500"/>
    <lineage>
        <taxon>Bacteria</taxon>
        <taxon>Pseudomonadati</taxon>
        <taxon>Thermomicrobiota</taxon>
        <taxon>Thermomicrobia</taxon>
        <taxon>Thermomicrobiales</taxon>
        <taxon>Thermomicrobiaceae</taxon>
        <taxon>Thermomicrobium</taxon>
    </lineage>
</organism>
<evidence type="ECO:0000313" key="2">
    <source>
        <dbReference type="EMBL" id="HEF66037.1"/>
    </source>
</evidence>